<dbReference type="Pfam" id="PF14065">
    <property type="entry name" value="Pvc16_N"/>
    <property type="match status" value="1"/>
</dbReference>
<organism evidence="2">
    <name type="scientific">hydrothermal vent metagenome</name>
    <dbReference type="NCBI Taxonomy" id="652676"/>
    <lineage>
        <taxon>unclassified sequences</taxon>
        <taxon>metagenomes</taxon>
        <taxon>ecological metagenomes</taxon>
    </lineage>
</organism>
<proteinExistence type="predicted"/>
<dbReference type="InterPro" id="IPR025351">
    <property type="entry name" value="Pvc16_N"/>
</dbReference>
<reference evidence="2" key="1">
    <citation type="submission" date="2018-06" db="EMBL/GenBank/DDBJ databases">
        <authorList>
            <person name="Zhirakovskaya E."/>
        </authorList>
    </citation>
    <scope>NUCLEOTIDE SEQUENCE</scope>
</reference>
<evidence type="ECO:0000259" key="1">
    <source>
        <dbReference type="Pfam" id="PF14065"/>
    </source>
</evidence>
<dbReference type="AlphaFoldDB" id="A0A3B0XFI3"/>
<dbReference type="EMBL" id="UOFH01000138">
    <property type="protein sequence ID" value="VAW60349.1"/>
    <property type="molecule type" value="Genomic_DNA"/>
</dbReference>
<gene>
    <name evidence="2" type="ORF">MNBD_GAMMA08-1863</name>
</gene>
<protein>
    <recommendedName>
        <fullName evidence="1">Pvc16 N-terminal domain-containing protein</fullName>
    </recommendedName>
</protein>
<sequence length="183" mass="20875">MSYITTELNSYLNLRSPADPSDRVVMSSLYDLDGGVNTVAKEKVVFLLANIEEDRVYQSNEIYKKRDDGSSAKVNHETRVNLYMLFIANMSIYKESVKTVSNIISFFQAKSSFSYSDIPELADIEGRFVLDLFTLTFEQQNHLWGTLGAKYVPSVMYKASMLSIHDVRVEAEIPLVEKVYINE</sequence>
<name>A0A3B0XFI3_9ZZZZ</name>
<accession>A0A3B0XFI3</accession>
<feature type="domain" description="Pvc16 N-terminal" evidence="1">
    <location>
        <begin position="4"/>
        <end position="177"/>
    </location>
</feature>
<evidence type="ECO:0000313" key="2">
    <source>
        <dbReference type="EMBL" id="VAW60349.1"/>
    </source>
</evidence>